<evidence type="ECO:0000313" key="4">
    <source>
        <dbReference type="EMBL" id="MDR5896602.1"/>
    </source>
</evidence>
<feature type="domain" description="Pesticin C-terminal" evidence="3">
    <location>
        <begin position="17"/>
        <end position="171"/>
    </location>
</feature>
<sequence>MTQASFPTETLVYTAAIDFEFIHALEQAGDPTTACVPMLGQSNSGVTVAHGVDIGQMSMERLAGLALSRGLIEKLAPYVGLKQHKAAEALENAPLTLTEKEVTQLDRAVYGAIIKDVADRFDAQQNASPEKGWTALPSAAATVVVSLAVQYGPNLAHRTPRFWTYALTHNWMGMITELVDFGDAYSARRHREAAYLKYHMFGKSGGGLQEAANDPD</sequence>
<evidence type="ECO:0000313" key="5">
    <source>
        <dbReference type="Proteomes" id="UP001269375"/>
    </source>
</evidence>
<accession>A0ABU1GX27</accession>
<protein>
    <submittedName>
        <fullName evidence="4">Pesticin C-terminus-like muramidase</fullName>
        <ecNumber evidence="4">3.2.1.17</ecNumber>
    </submittedName>
</protein>
<dbReference type="InterPro" id="IPR031922">
    <property type="entry name" value="Pesticin_C"/>
</dbReference>
<dbReference type="Gene3D" id="1.10.530.40">
    <property type="match status" value="1"/>
</dbReference>
<dbReference type="Pfam" id="PF16754">
    <property type="entry name" value="Pesticin"/>
    <property type="match status" value="1"/>
</dbReference>
<evidence type="ECO:0000256" key="2">
    <source>
        <dbReference type="ARBA" id="ARBA00022638"/>
    </source>
</evidence>
<organism evidence="4 5">
    <name type="scientific">Larsenimonas suaedae</name>
    <dbReference type="NCBI Taxonomy" id="1851019"/>
    <lineage>
        <taxon>Bacteria</taxon>
        <taxon>Pseudomonadati</taxon>
        <taxon>Pseudomonadota</taxon>
        <taxon>Gammaproteobacteria</taxon>
        <taxon>Oceanospirillales</taxon>
        <taxon>Halomonadaceae</taxon>
        <taxon>Larsenimonas</taxon>
    </lineage>
</organism>
<dbReference type="CDD" id="cd16902">
    <property type="entry name" value="pesticin_lyz"/>
    <property type="match status" value="1"/>
</dbReference>
<keyword evidence="4" id="KW-0378">Hydrolase</keyword>
<keyword evidence="2" id="KW-0081">Bacteriolytic enzyme</keyword>
<dbReference type="GO" id="GO:0003796">
    <property type="term" value="F:lysozyme activity"/>
    <property type="evidence" value="ECO:0007669"/>
    <property type="project" value="UniProtKB-EC"/>
</dbReference>
<evidence type="ECO:0000256" key="1">
    <source>
        <dbReference type="ARBA" id="ARBA00022529"/>
    </source>
</evidence>
<name>A0ABU1GX27_9GAMM</name>
<gene>
    <name evidence="4" type="ORF">QC825_11000</name>
</gene>
<keyword evidence="5" id="KW-1185">Reference proteome</keyword>
<keyword evidence="4" id="KW-0326">Glycosidase</keyword>
<keyword evidence="1" id="KW-0929">Antimicrobial</keyword>
<proteinExistence type="predicted"/>
<dbReference type="EC" id="3.2.1.17" evidence="4"/>
<evidence type="ECO:0000259" key="3">
    <source>
        <dbReference type="Pfam" id="PF16754"/>
    </source>
</evidence>
<dbReference type="RefSeq" id="WP_251594350.1">
    <property type="nucleotide sequence ID" value="NZ_JAMLJI010000003.1"/>
</dbReference>
<dbReference type="InterPro" id="IPR023347">
    <property type="entry name" value="Lysozyme_dom_sf"/>
</dbReference>
<dbReference type="Proteomes" id="UP001269375">
    <property type="component" value="Unassembled WGS sequence"/>
</dbReference>
<dbReference type="EMBL" id="JARWAO010000005">
    <property type="protein sequence ID" value="MDR5896602.1"/>
    <property type="molecule type" value="Genomic_DNA"/>
</dbReference>
<comment type="caution">
    <text evidence="4">The sequence shown here is derived from an EMBL/GenBank/DDBJ whole genome shotgun (WGS) entry which is preliminary data.</text>
</comment>
<reference evidence="4 5" key="1">
    <citation type="submission" date="2023-04" db="EMBL/GenBank/DDBJ databases">
        <title>A long-awaited taxogenomic arrangement of the family Halomonadaceae.</title>
        <authorList>
            <person name="De La Haba R."/>
            <person name="Chuvochina M."/>
            <person name="Wittouck S."/>
            <person name="Arahal D.R."/>
            <person name="Sanchez-Porro C."/>
            <person name="Hugenholtz P."/>
            <person name="Ventosa A."/>
        </authorList>
    </citation>
    <scope>NUCLEOTIDE SEQUENCE [LARGE SCALE GENOMIC DNA]</scope>
    <source>
        <strain evidence="4 5">DSM 22428</strain>
    </source>
</reference>